<protein>
    <recommendedName>
        <fullName evidence="3">Type II secretion system protein GspE N-terminal domain-containing protein</fullName>
    </recommendedName>
</protein>
<organism evidence="1 2">
    <name type="scientific">Thalassococcus lentus</name>
    <dbReference type="NCBI Taxonomy" id="1210524"/>
    <lineage>
        <taxon>Bacteria</taxon>
        <taxon>Pseudomonadati</taxon>
        <taxon>Pseudomonadota</taxon>
        <taxon>Alphaproteobacteria</taxon>
        <taxon>Rhodobacterales</taxon>
        <taxon>Roseobacteraceae</taxon>
        <taxon>Thalassococcus</taxon>
    </lineage>
</organism>
<name>A0ABT4XW39_9RHOB</name>
<gene>
    <name evidence="1" type="ORF">PFY00_15720</name>
</gene>
<evidence type="ECO:0008006" key="3">
    <source>
        <dbReference type="Google" id="ProtNLM"/>
    </source>
</evidence>
<dbReference type="RefSeq" id="WP_271433537.1">
    <property type="nucleotide sequence ID" value="NZ_JAQIOY010000007.1"/>
</dbReference>
<keyword evidence="2" id="KW-1185">Reference proteome</keyword>
<dbReference type="Proteomes" id="UP001210720">
    <property type="component" value="Unassembled WGS sequence"/>
</dbReference>
<evidence type="ECO:0000313" key="2">
    <source>
        <dbReference type="Proteomes" id="UP001210720"/>
    </source>
</evidence>
<dbReference type="EMBL" id="JAQIOY010000007">
    <property type="protein sequence ID" value="MDA7426184.1"/>
    <property type="molecule type" value="Genomic_DNA"/>
</dbReference>
<evidence type="ECO:0000313" key="1">
    <source>
        <dbReference type="EMBL" id="MDA7426184.1"/>
    </source>
</evidence>
<sequence>MTHSATEIAALAQKAARGAGFPAAQAEHFGRVAALHLGAGRDEAALLDALQDPSDSAILRLPLLMDDVLRAVALAGKDVSLSLHPGDEHLVLSYARWLPMRLTACAVRPETDSHQARLELSADPAVPARPALPARISASPDLMETMGALAAKTYVPATEASRSAGAGAGDIDND</sequence>
<reference evidence="1 2" key="1">
    <citation type="submission" date="2023-01" db="EMBL/GenBank/DDBJ databases">
        <title>Thalassococcus onchidii sp. nov., isolated from a marine invertebrate from the South China Sea.</title>
        <authorList>
            <person name="Xu S."/>
            <person name="Liu Z."/>
            <person name="Xu Y."/>
        </authorList>
    </citation>
    <scope>NUCLEOTIDE SEQUENCE [LARGE SCALE GENOMIC DNA]</scope>
    <source>
        <strain evidence="1 2">KCTC 32084</strain>
    </source>
</reference>
<accession>A0ABT4XW39</accession>
<proteinExistence type="predicted"/>
<comment type="caution">
    <text evidence="1">The sequence shown here is derived from an EMBL/GenBank/DDBJ whole genome shotgun (WGS) entry which is preliminary data.</text>
</comment>